<dbReference type="Proteomes" id="UP001500880">
    <property type="component" value="Unassembled WGS sequence"/>
</dbReference>
<evidence type="ECO:0000259" key="4">
    <source>
        <dbReference type="Pfam" id="PF06925"/>
    </source>
</evidence>
<gene>
    <name evidence="5" type="ORF">GCM10008986_17950</name>
</gene>
<dbReference type="RefSeq" id="WP_343839907.1">
    <property type="nucleotide sequence ID" value="NZ_BAAADO010000003.1"/>
</dbReference>
<name>A0ABP3L4M8_9BACI</name>
<dbReference type="EMBL" id="BAAADO010000003">
    <property type="protein sequence ID" value="GAA0492122.1"/>
    <property type="molecule type" value="Genomic_DNA"/>
</dbReference>
<dbReference type="GO" id="GO:0016740">
    <property type="term" value="F:transferase activity"/>
    <property type="evidence" value="ECO:0007669"/>
    <property type="project" value="UniProtKB-KW"/>
</dbReference>
<comment type="caution">
    <text evidence="5">The sequence shown here is derived from an EMBL/GenBank/DDBJ whole genome shotgun (WGS) entry which is preliminary data.</text>
</comment>
<evidence type="ECO:0000256" key="1">
    <source>
        <dbReference type="ARBA" id="ARBA00006962"/>
    </source>
</evidence>
<keyword evidence="2" id="KW-0328">Glycosyltransferase</keyword>
<organism evidence="5 6">
    <name type="scientific">Salinibacillus aidingensis</name>
    <dbReference type="NCBI Taxonomy" id="237684"/>
    <lineage>
        <taxon>Bacteria</taxon>
        <taxon>Bacillati</taxon>
        <taxon>Bacillota</taxon>
        <taxon>Bacilli</taxon>
        <taxon>Bacillales</taxon>
        <taxon>Bacillaceae</taxon>
        <taxon>Salinibacillus</taxon>
    </lineage>
</organism>
<accession>A0ABP3L4M8</accession>
<protein>
    <submittedName>
        <fullName evidence="5">Glycosyl transferase</fullName>
    </submittedName>
</protein>
<comment type="similarity">
    <text evidence="1">Belongs to the glycosyltransferase 28 family.</text>
</comment>
<dbReference type="PANTHER" id="PTHR43025">
    <property type="entry name" value="MONOGALACTOSYLDIACYLGLYCEROL SYNTHASE"/>
    <property type="match status" value="1"/>
</dbReference>
<proteinExistence type="inferred from homology"/>
<evidence type="ECO:0000313" key="6">
    <source>
        <dbReference type="Proteomes" id="UP001500880"/>
    </source>
</evidence>
<dbReference type="Gene3D" id="3.40.50.2000">
    <property type="entry name" value="Glycogen Phosphorylase B"/>
    <property type="match status" value="1"/>
</dbReference>
<sequence>MKKVLFLPFLQISSGHHQVADSLRDGLKELDPAIECDKVDILHYGYGRIERMISAIYLKWIDSFPQVYSWIYRKIVVEGQYEEKRYRHYEWLFIRVIEDILTEKQPDLIVCTHALPSYLLSRLKERKKISTPVVNVYTDYFIHQLWGTRNIEFHFVPSLRMKEYLLKKGVTENRIFVTGIPVHRKFSPVKDQPHQERTRLNLMITGGNLGVGLIENFVARVKNESIQYRVLCGKNQSLYQRLNELHHSNVTPIPYISSREEMDSMYETCDGIITKPGGVTISESLLKRVPIFVYHTLPGQEELNMEQLRNLGLATSFQTWQSNQNFENMLVKFYENDNTIIRYNQKLNQYHASLEPESPEELLYKLGTVPHSINALTR</sequence>
<evidence type="ECO:0000256" key="2">
    <source>
        <dbReference type="ARBA" id="ARBA00022676"/>
    </source>
</evidence>
<evidence type="ECO:0000256" key="3">
    <source>
        <dbReference type="ARBA" id="ARBA00022679"/>
    </source>
</evidence>
<dbReference type="Pfam" id="PF06925">
    <property type="entry name" value="MGDG_synth"/>
    <property type="match status" value="1"/>
</dbReference>
<dbReference type="PANTHER" id="PTHR43025:SF3">
    <property type="entry name" value="MONOGALACTOSYLDIACYLGLYCEROL SYNTHASE 1, CHLOROPLASTIC"/>
    <property type="match status" value="1"/>
</dbReference>
<reference evidence="6" key="1">
    <citation type="journal article" date="2019" name="Int. J. Syst. Evol. Microbiol.">
        <title>The Global Catalogue of Microorganisms (GCM) 10K type strain sequencing project: providing services to taxonomists for standard genome sequencing and annotation.</title>
        <authorList>
            <consortium name="The Broad Institute Genomics Platform"/>
            <consortium name="The Broad Institute Genome Sequencing Center for Infectious Disease"/>
            <person name="Wu L."/>
            <person name="Ma J."/>
        </authorList>
    </citation>
    <scope>NUCLEOTIDE SEQUENCE [LARGE SCALE GENOMIC DNA]</scope>
    <source>
        <strain evidence="6">JCM 12389</strain>
    </source>
</reference>
<evidence type="ECO:0000313" key="5">
    <source>
        <dbReference type="EMBL" id="GAA0492122.1"/>
    </source>
</evidence>
<dbReference type="InterPro" id="IPR009695">
    <property type="entry name" value="Diacylglyc_glucosyltr_N"/>
</dbReference>
<keyword evidence="6" id="KW-1185">Reference proteome</keyword>
<dbReference type="SUPFAM" id="SSF53756">
    <property type="entry name" value="UDP-Glycosyltransferase/glycogen phosphorylase"/>
    <property type="match status" value="1"/>
</dbReference>
<dbReference type="InterPro" id="IPR050519">
    <property type="entry name" value="Glycosyltransf_28_UgtP"/>
</dbReference>
<keyword evidence="3 5" id="KW-0808">Transferase</keyword>
<feature type="domain" description="Diacylglycerol glucosyltransferase N-terminal" evidence="4">
    <location>
        <begin position="16"/>
        <end position="182"/>
    </location>
</feature>